<evidence type="ECO:0000256" key="8">
    <source>
        <dbReference type="ARBA" id="ARBA00022691"/>
    </source>
</evidence>
<evidence type="ECO:0000256" key="13">
    <source>
        <dbReference type="RuleBase" id="RU365074"/>
    </source>
</evidence>
<dbReference type="FunFam" id="3.40.50.150:FF:000068">
    <property type="entry name" value="Ribosomal RNA-processing protein 8"/>
    <property type="match status" value="1"/>
</dbReference>
<dbReference type="GO" id="GO:0005677">
    <property type="term" value="C:chromatin silencing complex"/>
    <property type="evidence" value="ECO:0007669"/>
    <property type="project" value="TreeGrafter"/>
</dbReference>
<dbReference type="PANTHER" id="PTHR12787:SF0">
    <property type="entry name" value="RIBOSOMAL RNA-PROCESSING PROTEIN 8"/>
    <property type="match status" value="1"/>
</dbReference>
<evidence type="ECO:0000256" key="6">
    <source>
        <dbReference type="ARBA" id="ARBA00022603"/>
    </source>
</evidence>
<evidence type="ECO:0000256" key="5">
    <source>
        <dbReference type="ARBA" id="ARBA00022552"/>
    </source>
</evidence>
<dbReference type="PANTHER" id="PTHR12787">
    <property type="entry name" value="RIBOSOMAL RNA-PROCESSING PROTEIN 8"/>
    <property type="match status" value="1"/>
</dbReference>
<keyword evidence="10" id="KW-0805">Transcription regulation</keyword>
<keyword evidence="11" id="KW-0804">Transcription</keyword>
<dbReference type="EMBL" id="OD565854">
    <property type="protein sequence ID" value="CAD7442779.1"/>
    <property type="molecule type" value="Genomic_DNA"/>
</dbReference>
<evidence type="ECO:0000313" key="14">
    <source>
        <dbReference type="EMBL" id="CAD7442779.1"/>
    </source>
</evidence>
<evidence type="ECO:0000256" key="10">
    <source>
        <dbReference type="ARBA" id="ARBA00023015"/>
    </source>
</evidence>
<dbReference type="Gene3D" id="1.10.10.2150">
    <property type="entry name" value="Ribosomal RNA-processing protein 8, N-terminal domain"/>
    <property type="match status" value="1"/>
</dbReference>
<protein>
    <recommendedName>
        <fullName evidence="3 13">Ribosomal RNA-processing protein 8</fullName>
        <ecNumber evidence="13">2.1.1.-</ecNumber>
    </recommendedName>
</protein>
<keyword evidence="8 13" id="KW-0949">S-adenosyl-L-methionine</keyword>
<organism evidence="14">
    <name type="scientific">Timema bartmani</name>
    <dbReference type="NCBI Taxonomy" id="61472"/>
    <lineage>
        <taxon>Eukaryota</taxon>
        <taxon>Metazoa</taxon>
        <taxon>Ecdysozoa</taxon>
        <taxon>Arthropoda</taxon>
        <taxon>Hexapoda</taxon>
        <taxon>Insecta</taxon>
        <taxon>Pterygota</taxon>
        <taxon>Neoptera</taxon>
        <taxon>Polyneoptera</taxon>
        <taxon>Phasmatodea</taxon>
        <taxon>Timematodea</taxon>
        <taxon>Timematoidea</taxon>
        <taxon>Timematidae</taxon>
        <taxon>Timema</taxon>
    </lineage>
</organism>
<keyword evidence="7 13" id="KW-0808">Transferase</keyword>
<evidence type="ECO:0000256" key="1">
    <source>
        <dbReference type="ARBA" id="ARBA00004604"/>
    </source>
</evidence>
<keyword evidence="12 13" id="KW-0539">Nucleus</keyword>
<evidence type="ECO:0000256" key="11">
    <source>
        <dbReference type="ARBA" id="ARBA00023163"/>
    </source>
</evidence>
<keyword evidence="4" id="KW-0678">Repressor</keyword>
<keyword evidence="6 13" id="KW-0489">Methyltransferase</keyword>
<dbReference type="GO" id="GO:0008168">
    <property type="term" value="F:methyltransferase activity"/>
    <property type="evidence" value="ECO:0007669"/>
    <property type="project" value="UniProtKB-KW"/>
</dbReference>
<evidence type="ECO:0000256" key="7">
    <source>
        <dbReference type="ARBA" id="ARBA00022679"/>
    </source>
</evidence>
<dbReference type="InterPro" id="IPR007823">
    <property type="entry name" value="RRP8"/>
</dbReference>
<dbReference type="InterPro" id="IPR042036">
    <property type="entry name" value="RRP8_N"/>
</dbReference>
<dbReference type="Pfam" id="PF05148">
    <property type="entry name" value="Methyltransf_8"/>
    <property type="match status" value="1"/>
</dbReference>
<comment type="similarity">
    <text evidence="2 13">Belongs to the methyltransferase superfamily. RRP8 family.</text>
</comment>
<dbReference type="Gene3D" id="3.40.50.150">
    <property type="entry name" value="Vaccinia Virus protein VP39"/>
    <property type="match status" value="1"/>
</dbReference>
<dbReference type="GO" id="GO:0000183">
    <property type="term" value="P:rDNA heterochromatin formation"/>
    <property type="evidence" value="ECO:0007669"/>
    <property type="project" value="TreeGrafter"/>
</dbReference>
<evidence type="ECO:0000256" key="9">
    <source>
        <dbReference type="ARBA" id="ARBA00022853"/>
    </source>
</evidence>
<keyword evidence="9" id="KW-0156">Chromatin regulator</keyword>
<dbReference type="GO" id="GO:0033553">
    <property type="term" value="C:rDNA heterochromatin"/>
    <property type="evidence" value="ECO:0007669"/>
    <property type="project" value="TreeGrafter"/>
</dbReference>
<dbReference type="GO" id="GO:0032259">
    <property type="term" value="P:methylation"/>
    <property type="evidence" value="ECO:0007669"/>
    <property type="project" value="UniProtKB-KW"/>
</dbReference>
<evidence type="ECO:0000256" key="4">
    <source>
        <dbReference type="ARBA" id="ARBA00022491"/>
    </source>
</evidence>
<evidence type="ECO:0000256" key="12">
    <source>
        <dbReference type="ARBA" id="ARBA00023242"/>
    </source>
</evidence>
<proteinExistence type="inferred from homology"/>
<evidence type="ECO:0000256" key="2">
    <source>
        <dbReference type="ARBA" id="ARBA00006301"/>
    </source>
</evidence>
<keyword evidence="5 13" id="KW-0698">rRNA processing</keyword>
<dbReference type="GO" id="GO:0006364">
    <property type="term" value="P:rRNA processing"/>
    <property type="evidence" value="ECO:0007669"/>
    <property type="project" value="UniProtKB-UniRule"/>
</dbReference>
<dbReference type="InterPro" id="IPR029063">
    <property type="entry name" value="SAM-dependent_MTases_sf"/>
</dbReference>
<dbReference type="GO" id="GO:0042149">
    <property type="term" value="P:cellular response to glucose starvation"/>
    <property type="evidence" value="ECO:0007669"/>
    <property type="project" value="TreeGrafter"/>
</dbReference>
<gene>
    <name evidence="14" type="ORF">TBIB3V08_LOCUS5203</name>
</gene>
<accession>A0A7R9EYG6</accession>
<dbReference type="FunFam" id="1.10.10.2150:FF:000001">
    <property type="entry name" value="Ribosomal RNA-processing protein 8"/>
    <property type="match status" value="1"/>
</dbReference>
<name>A0A7R9EYG6_9NEOP</name>
<comment type="function">
    <text evidence="13">Probable methyltransferase required to silence rDNA.</text>
</comment>
<sequence>MSCFASPSWDVDFSSEKLNKQLFGNVRKKKSQDGKKKLVAGKQPKLALQKKQNQIKSQVKKLNSKNQHLISVIGLKTKNMSSKNQNKIMLSLKNNKIKLKNNKKQNNYETIKNHENTSHVIGSKESGFKRKQAISKFIKHTNEQAYSLLDKSAPKKKKKKSKLKQGKQLLVSKLQNAHIKSSFPYNQENILFNGNAQSKHSKTKSSQNLEFTKQEANKKPSLVSSPLKESVFKQKKRTFPNQQESEVRESVFKNKKRNYPLQTVSGEGTFEHDGNPIAKKQKVNKSLYKNGPELTKVSNSFKGLANKLKKTNKKIKANSLNSDKKNFDRVESFGDQALNKNVPTSSSMHFNHSKNQNLNPVRLDLNFKQERLGGTLRERVMAKLQTSRFRFLNEQMYTTEGREIHKYFKNDPDAFFAYHEGYKQQIAQWPLNPLDVIINTLKKKPSSLVIADFGCGDARLSKLLPNVVHSFDVVGLNEDVTVCDMAHTPLASDSVDVAVFCLSLMGTNLVDYIMEANRVLKQDGILKIAEVESRFDNIDNFINNLQKFGFTKLHKDVSHDLFCFMDFKKKSVPGKKNKLPFINLRPCLYKKR</sequence>
<reference evidence="14" key="1">
    <citation type="submission" date="2020-11" db="EMBL/GenBank/DDBJ databases">
        <authorList>
            <person name="Tran Van P."/>
        </authorList>
    </citation>
    <scope>NUCLEOTIDE SEQUENCE</scope>
</reference>
<dbReference type="GO" id="GO:0005730">
    <property type="term" value="C:nucleolus"/>
    <property type="evidence" value="ECO:0007669"/>
    <property type="project" value="UniProtKB-SubCell"/>
</dbReference>
<dbReference type="GO" id="GO:0046015">
    <property type="term" value="P:regulation of transcription by glucose"/>
    <property type="evidence" value="ECO:0007669"/>
    <property type="project" value="TreeGrafter"/>
</dbReference>
<dbReference type="EC" id="2.1.1.-" evidence="13"/>
<dbReference type="SUPFAM" id="SSF53335">
    <property type="entry name" value="S-adenosyl-L-methionine-dependent methyltransferases"/>
    <property type="match status" value="1"/>
</dbReference>
<dbReference type="AlphaFoldDB" id="A0A7R9EYG6"/>
<comment type="subcellular location">
    <subcellularLocation>
        <location evidence="1 13">Nucleus</location>
        <location evidence="1 13">Nucleolus</location>
    </subcellularLocation>
</comment>
<evidence type="ECO:0000256" key="3">
    <source>
        <dbReference type="ARBA" id="ARBA00020203"/>
    </source>
</evidence>